<protein>
    <submittedName>
        <fullName evidence="1">Uncharacterized protein</fullName>
    </submittedName>
</protein>
<feature type="non-terminal residue" evidence="1">
    <location>
        <position position="214"/>
    </location>
</feature>
<comment type="caution">
    <text evidence="1">The sequence shown here is derived from an EMBL/GenBank/DDBJ whole genome shotgun (WGS) entry which is preliminary data.</text>
</comment>
<reference evidence="1" key="1">
    <citation type="journal article" date="2014" name="Front. Microbiol.">
        <title>High frequency of phylogenetically diverse reductive dehalogenase-homologous genes in deep subseafloor sedimentary metagenomes.</title>
        <authorList>
            <person name="Kawai M."/>
            <person name="Futagami T."/>
            <person name="Toyoda A."/>
            <person name="Takaki Y."/>
            <person name="Nishi S."/>
            <person name="Hori S."/>
            <person name="Arai W."/>
            <person name="Tsubouchi T."/>
            <person name="Morono Y."/>
            <person name="Uchiyama I."/>
            <person name="Ito T."/>
            <person name="Fujiyama A."/>
            <person name="Inagaki F."/>
            <person name="Takami H."/>
        </authorList>
    </citation>
    <scope>NUCLEOTIDE SEQUENCE</scope>
    <source>
        <strain evidence="1">Expedition CK06-06</strain>
    </source>
</reference>
<evidence type="ECO:0000313" key="1">
    <source>
        <dbReference type="EMBL" id="GAG33761.1"/>
    </source>
</evidence>
<dbReference type="AlphaFoldDB" id="X0YA83"/>
<dbReference type="EMBL" id="BARS01048180">
    <property type="protein sequence ID" value="GAG33761.1"/>
    <property type="molecule type" value="Genomic_DNA"/>
</dbReference>
<organism evidence="1">
    <name type="scientific">marine sediment metagenome</name>
    <dbReference type="NCBI Taxonomy" id="412755"/>
    <lineage>
        <taxon>unclassified sequences</taxon>
        <taxon>metagenomes</taxon>
        <taxon>ecological metagenomes</taxon>
    </lineage>
</organism>
<gene>
    <name evidence="1" type="ORF">S01H1_72264</name>
</gene>
<accession>X0YA83</accession>
<proteinExistence type="predicted"/>
<name>X0YA83_9ZZZZ</name>
<sequence length="214" mass="22409">MNYQGRLVDTNGNPITGTYDITFKIHTAATGESEVWFETQTVSLDNGIFSVQLGSVTALGASVFSGDSRWLEVQIGVNPALSPRHRLVSAPYAFTVVSVPASALPSDIPIPSQPGEVATKEYVLATMGEPGAGAAILKATQAFSGQNSFVNMITVSSDLFMTTGRINVQGNLLTTAGGLLDAGQLANTVSPDRLADITNTQISDTAAIAYLKLN</sequence>